<feature type="signal peptide" evidence="1">
    <location>
        <begin position="1"/>
        <end position="20"/>
    </location>
</feature>
<feature type="chain" id="PRO_5036444133" evidence="1">
    <location>
        <begin position="21"/>
        <end position="102"/>
    </location>
</feature>
<dbReference type="OrthoDB" id="6436316at2759"/>
<proteinExistence type="predicted"/>
<keyword evidence="1" id="KW-0732">Signal</keyword>
<keyword evidence="2" id="KW-0675">Receptor</keyword>
<organism evidence="2 3">
    <name type="scientific">Trichonephila clavata</name>
    <name type="common">Joro spider</name>
    <name type="synonym">Nephila clavata</name>
    <dbReference type="NCBI Taxonomy" id="2740835"/>
    <lineage>
        <taxon>Eukaryota</taxon>
        <taxon>Metazoa</taxon>
        <taxon>Ecdysozoa</taxon>
        <taxon>Arthropoda</taxon>
        <taxon>Chelicerata</taxon>
        <taxon>Arachnida</taxon>
        <taxon>Araneae</taxon>
        <taxon>Araneomorphae</taxon>
        <taxon>Entelegynae</taxon>
        <taxon>Araneoidea</taxon>
        <taxon>Nephilidae</taxon>
        <taxon>Trichonephila</taxon>
    </lineage>
</organism>
<dbReference type="EMBL" id="BMAO01006330">
    <property type="protein sequence ID" value="GFR07766.1"/>
    <property type="molecule type" value="Genomic_DNA"/>
</dbReference>
<evidence type="ECO:0000313" key="3">
    <source>
        <dbReference type="Proteomes" id="UP000887116"/>
    </source>
</evidence>
<accession>A0A8X6LED9</accession>
<comment type="caution">
    <text evidence="2">The sequence shown here is derived from an EMBL/GenBank/DDBJ whole genome shotgun (WGS) entry which is preliminary data.</text>
</comment>
<dbReference type="Proteomes" id="UP000887116">
    <property type="component" value="Unassembled WGS sequence"/>
</dbReference>
<evidence type="ECO:0000256" key="1">
    <source>
        <dbReference type="SAM" id="SignalP"/>
    </source>
</evidence>
<keyword evidence="3" id="KW-1185">Reference proteome</keyword>
<protein>
    <submittedName>
        <fullName evidence="2">G-protein coupled receptor GRL101</fullName>
    </submittedName>
</protein>
<reference evidence="2" key="1">
    <citation type="submission" date="2020-07" db="EMBL/GenBank/DDBJ databases">
        <title>Multicomponent nature underlies the extraordinary mechanical properties of spider dragline silk.</title>
        <authorList>
            <person name="Kono N."/>
            <person name="Nakamura H."/>
            <person name="Mori M."/>
            <person name="Yoshida Y."/>
            <person name="Ohtoshi R."/>
            <person name="Malay A.D."/>
            <person name="Moran D.A.P."/>
            <person name="Tomita M."/>
            <person name="Numata K."/>
            <person name="Arakawa K."/>
        </authorList>
    </citation>
    <scope>NUCLEOTIDE SEQUENCE</scope>
</reference>
<evidence type="ECO:0000313" key="2">
    <source>
        <dbReference type="EMBL" id="GFR07766.1"/>
    </source>
</evidence>
<name>A0A8X6LED9_TRICU</name>
<sequence length="102" mass="11468">MSFVWFSVFVSIVLSSVVNCCPPQERIAPACICKDLGDGPMMMCSNMMSADELIAPIKATDTMKMFSLVIVDSTLLYIPSKLFKNTFFEKVSYLAQRFSNFQ</sequence>
<gene>
    <name evidence="2" type="ORF">TNCT_369811</name>
</gene>
<dbReference type="AlphaFoldDB" id="A0A8X6LED9"/>